<dbReference type="EMBL" id="JAZHGA010000019">
    <property type="protein sequence ID" value="MEM5342842.1"/>
    <property type="molecule type" value="Genomic_DNA"/>
</dbReference>
<evidence type="ECO:0000259" key="2">
    <source>
        <dbReference type="Pfam" id="PF03886"/>
    </source>
</evidence>
<accession>A0A5C6VHV5</accession>
<evidence type="ECO:0000313" key="6">
    <source>
        <dbReference type="Proteomes" id="UP001481677"/>
    </source>
</evidence>
<dbReference type="Proteomes" id="UP001481677">
    <property type="component" value="Unassembled WGS sequence"/>
</dbReference>
<proteinExistence type="predicted"/>
<feature type="signal peptide" evidence="1">
    <location>
        <begin position="1"/>
        <end position="24"/>
    </location>
</feature>
<name>A0A5C6VHV5_9BURK</name>
<dbReference type="Gene3D" id="3.40.50.10610">
    <property type="entry name" value="ABC-type transport auxiliary lipoprotein component"/>
    <property type="match status" value="1"/>
</dbReference>
<comment type="caution">
    <text evidence="4">The sequence shown here is derived from an EMBL/GenBank/DDBJ whole genome shotgun (WGS) entry which is preliminary data.</text>
</comment>
<reference evidence="4" key="2">
    <citation type="submission" date="2019-08" db="EMBL/GenBank/DDBJ databases">
        <authorList>
            <person name="Im W.-T."/>
        </authorList>
    </citation>
    <scope>NUCLEOTIDE SEQUENCE</scope>
    <source>
        <strain evidence="4">NF 2-5-3</strain>
    </source>
</reference>
<feature type="chain" id="PRO_5023102516" evidence="1">
    <location>
        <begin position="25"/>
        <end position="201"/>
    </location>
</feature>
<dbReference type="EMBL" id="VOQS01000003">
    <property type="protein sequence ID" value="TXC84727.1"/>
    <property type="molecule type" value="Genomic_DNA"/>
</dbReference>
<evidence type="ECO:0000256" key="1">
    <source>
        <dbReference type="SAM" id="SignalP"/>
    </source>
</evidence>
<dbReference type="Pfam" id="PF03886">
    <property type="entry name" value="ABC_trans_aux"/>
    <property type="match status" value="1"/>
</dbReference>
<keyword evidence="6" id="KW-1185">Reference proteome</keyword>
<sequence>MKPLIRAGCKTAALLSLCAGVALLSGCKSPPTSFYTLGADPSLERSSDALHGAVVVGPVTVPELVDRPQLVTRVSGNEVALAEFARWGEPLRSGVAAAIAGDLTRLLGSERVSVSSQTVAGTESWRVRVDIVQFDSMPGEAVAIDALWTVRVAGRTALLAGRSTVREPVSGSGYDALVAAHSRALATVSRDIAAAIRHASS</sequence>
<evidence type="ECO:0000313" key="3">
    <source>
        <dbReference type="EMBL" id="MEM5342842.1"/>
    </source>
</evidence>
<dbReference type="RefSeq" id="WP_051446264.1">
    <property type="nucleotide sequence ID" value="NZ_JAZHFZ010000018.1"/>
</dbReference>
<dbReference type="SUPFAM" id="SSF159594">
    <property type="entry name" value="XCC0632-like"/>
    <property type="match status" value="1"/>
</dbReference>
<evidence type="ECO:0000313" key="5">
    <source>
        <dbReference type="Proteomes" id="UP000321776"/>
    </source>
</evidence>
<organism evidence="4 5">
    <name type="scientific">Paraburkholderia azotifigens</name>
    <dbReference type="NCBI Taxonomy" id="2057004"/>
    <lineage>
        <taxon>Bacteria</taxon>
        <taxon>Pseudomonadati</taxon>
        <taxon>Pseudomonadota</taxon>
        <taxon>Betaproteobacteria</taxon>
        <taxon>Burkholderiales</taxon>
        <taxon>Burkholderiaceae</taxon>
        <taxon>Paraburkholderia</taxon>
    </lineage>
</organism>
<keyword evidence="1" id="KW-0732">Signal</keyword>
<gene>
    <name evidence="4" type="ORF">FRZ40_31410</name>
    <name evidence="3" type="ORF">V4C56_24870</name>
</gene>
<dbReference type="AlphaFoldDB" id="A0A5C6VHV5"/>
<dbReference type="InterPro" id="IPR005586">
    <property type="entry name" value="ABC_trans_aux"/>
</dbReference>
<feature type="domain" description="ABC-type transport auxiliary lipoprotein component" evidence="2">
    <location>
        <begin position="35"/>
        <end position="193"/>
    </location>
</feature>
<reference evidence="3 6" key="3">
    <citation type="submission" date="2024-01" db="EMBL/GenBank/DDBJ databases">
        <title>The diversity of rhizobia nodulating Mimosa spp. in eleven states of Brazil covering several biomes is determined by host plant, location, and edaphic factors.</title>
        <authorList>
            <person name="Rouws L."/>
            <person name="Barauna A."/>
            <person name="Beukes C."/>
            <person name="De Faria S.M."/>
            <person name="Gross E."/>
            <person name="Dos Reis Junior F.B."/>
            <person name="Simon M."/>
            <person name="Maluk M."/>
            <person name="Odee D.W."/>
            <person name="Kenicer G."/>
            <person name="Young J.P.W."/>
            <person name="Reis V.M."/>
            <person name="Zilli J."/>
            <person name="James E.K."/>
        </authorList>
    </citation>
    <scope>NUCLEOTIDE SEQUENCE [LARGE SCALE GENOMIC DNA]</scope>
    <source>
        <strain evidence="3 6">JPY530</strain>
    </source>
</reference>
<dbReference type="Proteomes" id="UP000321776">
    <property type="component" value="Unassembled WGS sequence"/>
</dbReference>
<reference evidence="4 5" key="1">
    <citation type="journal article" date="2018" name="Int. J. Syst. Evol. Microbiol.">
        <title>Paraburkholderia azotifigens sp. nov., a nitrogen-fixing bacterium isolated from paddy soil.</title>
        <authorList>
            <person name="Choi G.M."/>
            <person name="Im W.T."/>
        </authorList>
    </citation>
    <scope>NUCLEOTIDE SEQUENCE [LARGE SCALE GENOMIC DNA]</scope>
    <source>
        <strain evidence="4 5">NF 2-5-3</strain>
    </source>
</reference>
<evidence type="ECO:0000313" key="4">
    <source>
        <dbReference type="EMBL" id="TXC84727.1"/>
    </source>
</evidence>
<dbReference type="PROSITE" id="PS51257">
    <property type="entry name" value="PROKAR_LIPOPROTEIN"/>
    <property type="match status" value="1"/>
</dbReference>
<protein>
    <submittedName>
        <fullName evidence="4">Membrane integrity-associated transporter subunit PqiC</fullName>
    </submittedName>
    <submittedName>
        <fullName evidence="3">PqiC family protein</fullName>
    </submittedName>
</protein>